<feature type="non-terminal residue" evidence="2">
    <location>
        <position position="1"/>
    </location>
</feature>
<feature type="non-terminal residue" evidence="2">
    <location>
        <position position="495"/>
    </location>
</feature>
<dbReference type="OMA" id="CMEGPPR"/>
<proteinExistence type="predicted"/>
<organism evidence="2 3">
    <name type="scientific">Grifola frondosa</name>
    <name type="common">Maitake</name>
    <name type="synonym">Polyporus frondosus</name>
    <dbReference type="NCBI Taxonomy" id="5627"/>
    <lineage>
        <taxon>Eukaryota</taxon>
        <taxon>Fungi</taxon>
        <taxon>Dikarya</taxon>
        <taxon>Basidiomycota</taxon>
        <taxon>Agaricomycotina</taxon>
        <taxon>Agaricomycetes</taxon>
        <taxon>Polyporales</taxon>
        <taxon>Grifolaceae</taxon>
        <taxon>Grifola</taxon>
    </lineage>
</organism>
<keyword evidence="3" id="KW-1185">Reference proteome</keyword>
<protein>
    <recommendedName>
        <fullName evidence="1">F-box domain-containing protein</fullName>
    </recommendedName>
</protein>
<gene>
    <name evidence="2" type="ORF">A0H81_10115</name>
</gene>
<evidence type="ECO:0000313" key="3">
    <source>
        <dbReference type="Proteomes" id="UP000092993"/>
    </source>
</evidence>
<evidence type="ECO:0000313" key="2">
    <source>
        <dbReference type="EMBL" id="OBZ69561.1"/>
    </source>
</evidence>
<dbReference type="OrthoDB" id="5297217at2759"/>
<reference evidence="2 3" key="1">
    <citation type="submission" date="2016-03" db="EMBL/GenBank/DDBJ databases">
        <title>Whole genome sequencing of Grifola frondosa 9006-11.</title>
        <authorList>
            <person name="Min B."/>
            <person name="Park H."/>
            <person name="Kim J.-G."/>
            <person name="Cho H."/>
            <person name="Oh Y.-L."/>
            <person name="Kong W.-S."/>
            <person name="Choi I.-G."/>
        </authorList>
    </citation>
    <scope>NUCLEOTIDE SEQUENCE [LARGE SCALE GENOMIC DNA]</scope>
    <source>
        <strain evidence="2 3">9006-11</strain>
    </source>
</reference>
<dbReference type="InterPro" id="IPR036047">
    <property type="entry name" value="F-box-like_dom_sf"/>
</dbReference>
<evidence type="ECO:0000259" key="1">
    <source>
        <dbReference type="Pfam" id="PF12937"/>
    </source>
</evidence>
<dbReference type="InterPro" id="IPR001810">
    <property type="entry name" value="F-box_dom"/>
</dbReference>
<dbReference type="InterPro" id="IPR032675">
    <property type="entry name" value="LRR_dom_sf"/>
</dbReference>
<dbReference type="Gene3D" id="3.80.10.10">
    <property type="entry name" value="Ribonuclease Inhibitor"/>
    <property type="match status" value="1"/>
</dbReference>
<name>A0A1C7LXX9_GRIFR</name>
<dbReference type="SUPFAM" id="SSF81383">
    <property type="entry name" value="F-box domain"/>
    <property type="match status" value="1"/>
</dbReference>
<dbReference type="Pfam" id="PF12937">
    <property type="entry name" value="F-box-like"/>
    <property type="match status" value="1"/>
</dbReference>
<feature type="domain" description="F-box" evidence="1">
    <location>
        <begin position="3"/>
        <end position="46"/>
    </location>
</feature>
<accession>A0A1C7LXX9</accession>
<comment type="caution">
    <text evidence="2">The sequence shown here is derived from an EMBL/GenBank/DDBJ whole genome shotgun (WGS) entry which is preliminary data.</text>
</comment>
<dbReference type="Proteomes" id="UP000092993">
    <property type="component" value="Unassembled WGS sequence"/>
</dbReference>
<sequence length="495" mass="56495">QPDNIPVDIVPLILEQLVDRRDLHNCAQLCKSFNRAATPILYRCLDSRIRIDHKRLQVRIYALFFVFKIITLHTALDSFTPMQDAAKEARICKIRAVGFNRPDLMADCCKALCLCTNLRGFTWCDDRADGTDENRNFLAYLEILQELPVQELTIRTFLGLSETIWAKAAGIAIWCMEGQPRILQGWSEKLGESLTHLELGRCAGVPASILVAVLSYLPRLKALRLKGAPSTAILEILTFLPDLVMLDTEYFGTGLSLYADEPLASLKELTVRTSSVHAEGFQQLWSWIRRLTPRPSLESFTLNAFSTQGEAMIPRRFLLDMAATHEHTLRHFRADSTQLTLDDIDCISTIFPMLESLSCSTTWNPDPTVRNSSDSWKKERYGVAVARANNLRELRLNIDRVRMNIHHYMPPTDGRDLVLAPEHARNMMLREKSRLRVVGIGSVVYTVSLQHCWRCSHSLTFLAYWKGLWVQKYMDDGSKELEFVVVQDVVNDPWI</sequence>
<dbReference type="SUPFAM" id="SSF52047">
    <property type="entry name" value="RNI-like"/>
    <property type="match status" value="1"/>
</dbReference>
<dbReference type="AlphaFoldDB" id="A0A1C7LXX9"/>
<dbReference type="EMBL" id="LUGG01000015">
    <property type="protein sequence ID" value="OBZ69561.1"/>
    <property type="molecule type" value="Genomic_DNA"/>
</dbReference>